<protein>
    <submittedName>
        <fullName evidence="2">Putative tumor-related protein</fullName>
    </submittedName>
</protein>
<evidence type="ECO:0000256" key="1">
    <source>
        <dbReference type="SAM" id="MobiDB-lite"/>
    </source>
</evidence>
<proteinExistence type="predicted"/>
<evidence type="ECO:0000313" key="2">
    <source>
        <dbReference type="EMBL" id="QBG82268.1"/>
    </source>
</evidence>
<name>A0A481S8P2_PAPSO</name>
<organism evidence="2">
    <name type="scientific">Papaver somniferum</name>
    <name type="common">Opium poppy</name>
    <dbReference type="NCBI Taxonomy" id="3469"/>
    <lineage>
        <taxon>Eukaryota</taxon>
        <taxon>Viridiplantae</taxon>
        <taxon>Streptophyta</taxon>
        <taxon>Embryophyta</taxon>
        <taxon>Tracheophyta</taxon>
        <taxon>Spermatophyta</taxon>
        <taxon>Magnoliopsida</taxon>
        <taxon>Ranunculales</taxon>
        <taxon>Papaveraceae</taxon>
        <taxon>Papaveroideae</taxon>
        <taxon>Papaver</taxon>
    </lineage>
</organism>
<reference evidence="2" key="1">
    <citation type="submission" date="2018-03" db="EMBL/GenBank/DDBJ databases">
        <title>A pathogenesis related 10 protein coordinates a spontaneous isomerization step in the biosynthesis of codeine and morphine in opium poppy.</title>
        <authorList>
            <person name="Facchini P.J."/>
            <person name="Hagel J.M."/>
        </authorList>
    </citation>
    <scope>NUCLEOTIDE SEQUENCE</scope>
</reference>
<dbReference type="AlphaFoldDB" id="A0A481S8P2"/>
<sequence length="330" mass="38917">MYRKMFRAQKKILWHNMMPVMYPFTQENILEPEKSEPKGRKSKKMNNFQTRQANRELLATHRDPSGVDYHDARYEKAKKEIEKVMNDEVVKVPRKRGRPSIQKSETSNKEVDENDFRHNKRILKRMYPSQTNVNEKRNVHEIGRMRGPRRGKSGNYLRPINFIYDNYLEDLSSIIHEHIVKMDDVKGYGNCGYYVTAEQLGPFKEGNNPVPHENEVNYIRQRLLQMLCWKKEFYKTMMRGGPIGDAGVAAEYFAWERRLHGDLIITQEHWMSMPICGFLIAEAFDCVVHCFGWTGSSFTYAPPTRPFHDGVKDRRCYGIFSKLSFYRPQA</sequence>
<dbReference type="EMBL" id="MH094273">
    <property type="protein sequence ID" value="QBG82268.1"/>
    <property type="molecule type" value="Genomic_DNA"/>
</dbReference>
<feature type="region of interest" description="Disordered" evidence="1">
    <location>
        <begin position="93"/>
        <end position="112"/>
    </location>
</feature>
<accession>A0A481S8P2</accession>